<dbReference type="OrthoDB" id="2270193at2759"/>
<dbReference type="Pfam" id="PF25543">
    <property type="entry name" value="zf-CCCH_tandem"/>
    <property type="match status" value="1"/>
</dbReference>
<dbReference type="Pfam" id="PF25540">
    <property type="entry name" value="DUF7923"/>
    <property type="match status" value="1"/>
</dbReference>
<dbReference type="EMBL" id="CAJPDQ010000004">
    <property type="protein sequence ID" value="CAF9908389.1"/>
    <property type="molecule type" value="Genomic_DNA"/>
</dbReference>
<proteinExistence type="predicted"/>
<keyword evidence="1" id="KW-0863">Zinc-finger</keyword>
<keyword evidence="1" id="KW-0479">Metal-binding</keyword>
<evidence type="ECO:0000259" key="2">
    <source>
        <dbReference type="PROSITE" id="PS50103"/>
    </source>
</evidence>
<feature type="zinc finger region" description="C3H1-type" evidence="1">
    <location>
        <begin position="356"/>
        <end position="384"/>
    </location>
</feature>
<feature type="domain" description="C3H1-type" evidence="2">
    <location>
        <begin position="356"/>
        <end position="384"/>
    </location>
</feature>
<dbReference type="AlphaFoldDB" id="A0A8H3EKV4"/>
<keyword evidence="4" id="KW-1185">Reference proteome</keyword>
<evidence type="ECO:0000256" key="1">
    <source>
        <dbReference type="PROSITE-ProRule" id="PRU00723"/>
    </source>
</evidence>
<organism evidence="3 4">
    <name type="scientific">Gomphillus americanus</name>
    <dbReference type="NCBI Taxonomy" id="1940652"/>
    <lineage>
        <taxon>Eukaryota</taxon>
        <taxon>Fungi</taxon>
        <taxon>Dikarya</taxon>
        <taxon>Ascomycota</taxon>
        <taxon>Pezizomycotina</taxon>
        <taxon>Lecanoromycetes</taxon>
        <taxon>OSLEUM clade</taxon>
        <taxon>Ostropomycetidae</taxon>
        <taxon>Ostropales</taxon>
        <taxon>Graphidaceae</taxon>
        <taxon>Gomphilloideae</taxon>
        <taxon>Gomphillus</taxon>
    </lineage>
</organism>
<sequence length="444" mass="49899">MSDSDAQQISLGLAQAYEVFQKHDQAKDEFVRMMISKIKTLEERLQNQDFELEQKTDLVSYYHKALKQSESELQKQKTKQEQSNFTLVLLDGDIMLFHDKYLEKGMEGGKDAARGLKVAVESYMDEKGTSSRILVQVYANVSGLKKLYDTCDVNGFIQGFNMFDGLYQIIDAGNGKECSDEKVKKLFELFIKDVHCNHIIFGASADNGYARLLEAYAGNERLTLLEGPPFARELASIVRQSQTTQFASVFRSSKKDPVIDQLSQLSLFSPEAAPAQLTILSPVSAQPASLTNAVSRTYAALASRPPVAKAQNQTAIETKRSRSPWTENGFPIWQNVHGERVDEKLKAPMKDIEAVKGKKLCNNYHLFDNCLYGNDDCEHRHGPRLSEAELVAQRVLARSTPCFAGSECENPWCTCGHQCHYGFNCNRSQCRFPHISDIKPAQKI</sequence>
<evidence type="ECO:0000313" key="4">
    <source>
        <dbReference type="Proteomes" id="UP000664169"/>
    </source>
</evidence>
<dbReference type="InterPro" id="IPR057683">
    <property type="entry name" value="DUF7923"/>
</dbReference>
<dbReference type="PANTHER" id="PTHR37543:SF1">
    <property type="entry name" value="CCCH ZINC FINGER DNA BINDING PROTEIN (AFU_ORTHOLOGUE AFUA_5G12760)"/>
    <property type="match status" value="1"/>
</dbReference>
<comment type="caution">
    <text evidence="3">The sequence shown here is derived from an EMBL/GenBank/DDBJ whole genome shotgun (WGS) entry which is preliminary data.</text>
</comment>
<keyword evidence="1" id="KW-0862">Zinc</keyword>
<dbReference type="PROSITE" id="PS50103">
    <property type="entry name" value="ZF_C3H1"/>
    <property type="match status" value="1"/>
</dbReference>
<dbReference type="PANTHER" id="PTHR37543">
    <property type="entry name" value="CCCH ZINC FINGER DNA BINDING PROTEIN (AFU_ORTHOLOGUE AFUA_5G12760)"/>
    <property type="match status" value="1"/>
</dbReference>
<dbReference type="Proteomes" id="UP000664169">
    <property type="component" value="Unassembled WGS sequence"/>
</dbReference>
<evidence type="ECO:0000313" key="3">
    <source>
        <dbReference type="EMBL" id="CAF9908389.1"/>
    </source>
</evidence>
<name>A0A8H3EKV4_9LECA</name>
<accession>A0A8H3EKV4</accession>
<gene>
    <name evidence="3" type="ORF">GOMPHAMPRED_006149</name>
</gene>
<dbReference type="InterPro" id="IPR000571">
    <property type="entry name" value="Znf_CCCH"/>
</dbReference>
<dbReference type="GO" id="GO:0008270">
    <property type="term" value="F:zinc ion binding"/>
    <property type="evidence" value="ECO:0007669"/>
    <property type="project" value="UniProtKB-KW"/>
</dbReference>
<reference evidence="3" key="1">
    <citation type="submission" date="2021-03" db="EMBL/GenBank/DDBJ databases">
        <authorList>
            <person name="Tagirdzhanova G."/>
        </authorList>
    </citation>
    <scope>NUCLEOTIDE SEQUENCE</scope>
</reference>
<protein>
    <recommendedName>
        <fullName evidence="2">C3H1-type domain-containing protein</fullName>
    </recommendedName>
</protein>
<dbReference type="InterPro" id="IPR057654">
    <property type="entry name" value="Znf-CCCH_tandem"/>
</dbReference>